<evidence type="ECO:0000313" key="3">
    <source>
        <dbReference type="Proteomes" id="UP001279734"/>
    </source>
</evidence>
<sequence length="164" mass="18284">MVQEAAATGPGEPEARGGERSSRSSFVTKAYTELEASKPLGKHVQSLQLKLVEIESHISTLKGQLKEKERLHIVLRGRNLLLEPELRTSLKPEDITPALECKYWDAINMCLWVMKLLIPRFPITLFAPRNSNAQCKNDLIDLPDRWRSSGSSQVGSSGQLEFAG</sequence>
<proteinExistence type="predicted"/>
<gene>
    <name evidence="2" type="ORF">Nepgr_005217</name>
</gene>
<dbReference type="Proteomes" id="UP001279734">
    <property type="component" value="Unassembled WGS sequence"/>
</dbReference>
<name>A0AAD3S2S7_NEPGR</name>
<evidence type="ECO:0000313" key="2">
    <source>
        <dbReference type="EMBL" id="GMH03378.1"/>
    </source>
</evidence>
<reference evidence="2" key="1">
    <citation type="submission" date="2023-05" db="EMBL/GenBank/DDBJ databases">
        <title>Nepenthes gracilis genome sequencing.</title>
        <authorList>
            <person name="Fukushima K."/>
        </authorList>
    </citation>
    <scope>NUCLEOTIDE SEQUENCE</scope>
    <source>
        <strain evidence="2">SING2019-196</strain>
    </source>
</reference>
<protein>
    <submittedName>
        <fullName evidence="2">Uncharacterized protein</fullName>
    </submittedName>
</protein>
<organism evidence="2 3">
    <name type="scientific">Nepenthes gracilis</name>
    <name type="common">Slender pitcher plant</name>
    <dbReference type="NCBI Taxonomy" id="150966"/>
    <lineage>
        <taxon>Eukaryota</taxon>
        <taxon>Viridiplantae</taxon>
        <taxon>Streptophyta</taxon>
        <taxon>Embryophyta</taxon>
        <taxon>Tracheophyta</taxon>
        <taxon>Spermatophyta</taxon>
        <taxon>Magnoliopsida</taxon>
        <taxon>eudicotyledons</taxon>
        <taxon>Gunneridae</taxon>
        <taxon>Pentapetalae</taxon>
        <taxon>Caryophyllales</taxon>
        <taxon>Nepenthaceae</taxon>
        <taxon>Nepenthes</taxon>
    </lineage>
</organism>
<keyword evidence="3" id="KW-1185">Reference proteome</keyword>
<comment type="caution">
    <text evidence="2">The sequence shown here is derived from an EMBL/GenBank/DDBJ whole genome shotgun (WGS) entry which is preliminary data.</text>
</comment>
<accession>A0AAD3S2S7</accession>
<evidence type="ECO:0000256" key="1">
    <source>
        <dbReference type="SAM" id="MobiDB-lite"/>
    </source>
</evidence>
<feature type="compositionally biased region" description="Basic and acidic residues" evidence="1">
    <location>
        <begin position="13"/>
        <end position="22"/>
    </location>
</feature>
<feature type="compositionally biased region" description="Low complexity" evidence="1">
    <location>
        <begin position="1"/>
        <end position="12"/>
    </location>
</feature>
<dbReference type="EMBL" id="BSYO01000004">
    <property type="protein sequence ID" value="GMH03378.1"/>
    <property type="molecule type" value="Genomic_DNA"/>
</dbReference>
<dbReference type="AlphaFoldDB" id="A0AAD3S2S7"/>
<feature type="region of interest" description="Disordered" evidence="1">
    <location>
        <begin position="1"/>
        <end position="24"/>
    </location>
</feature>